<evidence type="ECO:0000313" key="2">
    <source>
        <dbReference type="EMBL" id="MET4581222.1"/>
    </source>
</evidence>
<sequence>MAGSASTPARRSTYVSIPQNTGSSQTGPIWFLALYPLISVVVTLVLGAIAGGMTGAVPQFAAGGASLIVTIILCSSDSRLLRERGYRPPGWGWGFIPIVYFILRLVRVGKDSLWPFLVWVGLQVVLCVIILLAVLLPLLAGGAFDGPISQSERASQLTPAGMAEQLGADLTEAGIDVTSAVCPPLPSTDAGTEVQCQVETPTSTMYVVVAVTPSEPGTAFVVNGGRAVDK</sequence>
<keyword evidence="1" id="KW-0472">Membrane</keyword>
<feature type="transmembrane region" description="Helical" evidence="1">
    <location>
        <begin position="29"/>
        <end position="50"/>
    </location>
</feature>
<dbReference type="EMBL" id="JBEPSJ010000001">
    <property type="protein sequence ID" value="MET4581222.1"/>
    <property type="molecule type" value="Genomic_DNA"/>
</dbReference>
<name>A0ABV2QJK6_9MICO</name>
<evidence type="ECO:0008006" key="4">
    <source>
        <dbReference type="Google" id="ProtNLM"/>
    </source>
</evidence>
<evidence type="ECO:0000313" key="3">
    <source>
        <dbReference type="Proteomes" id="UP001549257"/>
    </source>
</evidence>
<accession>A0ABV2QJK6</accession>
<keyword evidence="1" id="KW-1133">Transmembrane helix</keyword>
<reference evidence="2 3" key="1">
    <citation type="submission" date="2024-06" db="EMBL/GenBank/DDBJ databases">
        <title>Sorghum-associated microbial communities from plants grown in Nebraska, USA.</title>
        <authorList>
            <person name="Schachtman D."/>
        </authorList>
    </citation>
    <scope>NUCLEOTIDE SEQUENCE [LARGE SCALE GENOMIC DNA]</scope>
    <source>
        <strain evidence="2 3">2857</strain>
    </source>
</reference>
<feature type="transmembrane region" description="Helical" evidence="1">
    <location>
        <begin position="88"/>
        <end position="106"/>
    </location>
</feature>
<dbReference type="Proteomes" id="UP001549257">
    <property type="component" value="Unassembled WGS sequence"/>
</dbReference>
<protein>
    <recommendedName>
        <fullName evidence="4">DUF4333 domain-containing protein</fullName>
    </recommendedName>
</protein>
<evidence type="ECO:0000256" key="1">
    <source>
        <dbReference type="SAM" id="Phobius"/>
    </source>
</evidence>
<proteinExistence type="predicted"/>
<feature type="transmembrane region" description="Helical" evidence="1">
    <location>
        <begin position="118"/>
        <end position="144"/>
    </location>
</feature>
<dbReference type="RefSeq" id="WP_354023406.1">
    <property type="nucleotide sequence ID" value="NZ_JBEPSJ010000001.1"/>
</dbReference>
<keyword evidence="1" id="KW-0812">Transmembrane</keyword>
<feature type="transmembrane region" description="Helical" evidence="1">
    <location>
        <begin position="56"/>
        <end position="76"/>
    </location>
</feature>
<comment type="caution">
    <text evidence="2">The sequence shown here is derived from an EMBL/GenBank/DDBJ whole genome shotgun (WGS) entry which is preliminary data.</text>
</comment>
<keyword evidence="3" id="KW-1185">Reference proteome</keyword>
<organism evidence="2 3">
    <name type="scientific">Conyzicola nivalis</name>
    <dbReference type="NCBI Taxonomy" id="1477021"/>
    <lineage>
        <taxon>Bacteria</taxon>
        <taxon>Bacillati</taxon>
        <taxon>Actinomycetota</taxon>
        <taxon>Actinomycetes</taxon>
        <taxon>Micrococcales</taxon>
        <taxon>Microbacteriaceae</taxon>
        <taxon>Conyzicola</taxon>
    </lineage>
</organism>
<gene>
    <name evidence="2" type="ORF">ABIE21_000712</name>
</gene>